<dbReference type="EMBL" id="FAXN01000023">
    <property type="protein sequence ID" value="CUV65311.1"/>
    <property type="molecule type" value="Genomic_DNA"/>
</dbReference>
<sequence>MKKENSMYETKFCKVKYLQKHNAIFCQWKQFCKGDDYKNPFEYGLKLIHEKNATVWITDTTNGFENDSEDTIWLFESFMPKIIESSCDTIVFIIKKDSFLKDEIDGQTKGLSQYFSVKQIEELEDLQII</sequence>
<gene>
    <name evidence="1" type="ORF">BN3087_240050</name>
</gene>
<accession>A0A0S4XM05</accession>
<organism evidence="1">
    <name type="scientific">Sulfurovum sp. enrichment culture clone C5</name>
    <dbReference type="NCBI Taxonomy" id="497650"/>
    <lineage>
        <taxon>Bacteria</taxon>
        <taxon>Pseudomonadati</taxon>
        <taxon>Campylobacterota</taxon>
        <taxon>Epsilonproteobacteria</taxon>
        <taxon>Campylobacterales</taxon>
        <taxon>Sulfurovaceae</taxon>
        <taxon>Sulfurovum</taxon>
        <taxon>environmental samples</taxon>
    </lineage>
</organism>
<proteinExistence type="predicted"/>
<evidence type="ECO:0000313" key="1">
    <source>
        <dbReference type="EMBL" id="CUV65311.1"/>
    </source>
</evidence>
<protein>
    <submittedName>
        <fullName evidence="1">Uncharacterized protein</fullName>
    </submittedName>
</protein>
<reference evidence="1" key="1">
    <citation type="submission" date="2015-11" db="EMBL/GenBank/DDBJ databases">
        <authorList>
            <person name="Zhang Y."/>
            <person name="Guo Z."/>
        </authorList>
    </citation>
    <scope>NUCLEOTIDE SEQUENCE</scope>
    <source>
        <strain evidence="1">BN30871</strain>
    </source>
</reference>
<dbReference type="AlphaFoldDB" id="A0A0S4XM05"/>
<name>A0A0S4XM05_9BACT</name>